<evidence type="ECO:0000256" key="1">
    <source>
        <dbReference type="SAM" id="Phobius"/>
    </source>
</evidence>
<keyword evidence="1" id="KW-0812">Transmembrane</keyword>
<dbReference type="OrthoDB" id="5298483at2"/>
<feature type="transmembrane region" description="Helical" evidence="1">
    <location>
        <begin position="186"/>
        <end position="204"/>
    </location>
</feature>
<feature type="transmembrane region" description="Helical" evidence="1">
    <location>
        <begin position="31"/>
        <end position="48"/>
    </location>
</feature>
<reference evidence="3" key="1">
    <citation type="submission" date="2016-10" db="EMBL/GenBank/DDBJ databases">
        <authorList>
            <person name="Varghese N."/>
            <person name="Submissions S."/>
        </authorList>
    </citation>
    <scope>NUCLEOTIDE SEQUENCE [LARGE SCALE GENOMIC DNA]</scope>
    <source>
        <strain evidence="3">DSM 16522</strain>
    </source>
</reference>
<organism evidence="2 3">
    <name type="scientific">Xenorhabdus japonica</name>
    <dbReference type="NCBI Taxonomy" id="53341"/>
    <lineage>
        <taxon>Bacteria</taxon>
        <taxon>Pseudomonadati</taxon>
        <taxon>Pseudomonadota</taxon>
        <taxon>Gammaproteobacteria</taxon>
        <taxon>Enterobacterales</taxon>
        <taxon>Morganellaceae</taxon>
        <taxon>Xenorhabdus</taxon>
    </lineage>
</organism>
<dbReference type="AlphaFoldDB" id="A0A1I5AEF6"/>
<keyword evidence="1" id="KW-1133">Transmembrane helix</keyword>
<accession>A0A1I5AEF6</accession>
<sequence>MNNQNIHPDLEKSPNNSDNENSIFIPNGQSIGANAAIFFAGIIAICETQRITGKFVLGKLFYSIYNKCGALLAVGIIIFGIKILGSLISALLDGNDDLYQFILDDLSLYSNYDSEISFLSFFTILISLFLSSACSWFASALIILNGFNIEKALSNSLKAIWKNLLGVLLFLFFMYLLIFISAIPLFLGLFFTTPLSLAISYTSYRSVFYKKETKRDEFTMIN</sequence>
<proteinExistence type="predicted"/>
<protein>
    <submittedName>
        <fullName evidence="2">Uncharacterized protein</fullName>
    </submittedName>
</protein>
<keyword evidence="3" id="KW-1185">Reference proteome</keyword>
<feature type="transmembrane region" description="Helical" evidence="1">
    <location>
        <begin position="159"/>
        <end position="180"/>
    </location>
</feature>
<keyword evidence="1" id="KW-0472">Membrane</keyword>
<evidence type="ECO:0000313" key="3">
    <source>
        <dbReference type="Proteomes" id="UP000199011"/>
    </source>
</evidence>
<name>A0A1I5AEF6_9GAMM</name>
<dbReference type="EMBL" id="FOVO01000011">
    <property type="protein sequence ID" value="SFN60579.1"/>
    <property type="molecule type" value="Genomic_DNA"/>
</dbReference>
<gene>
    <name evidence="2" type="ORF">SAMN05421579_11139</name>
</gene>
<dbReference type="RefSeq" id="WP_092518900.1">
    <property type="nucleotide sequence ID" value="NZ_CAWRAH010000089.1"/>
</dbReference>
<feature type="transmembrane region" description="Helical" evidence="1">
    <location>
        <begin position="69"/>
        <end position="92"/>
    </location>
</feature>
<feature type="transmembrane region" description="Helical" evidence="1">
    <location>
        <begin position="116"/>
        <end position="147"/>
    </location>
</feature>
<dbReference type="Proteomes" id="UP000199011">
    <property type="component" value="Unassembled WGS sequence"/>
</dbReference>
<evidence type="ECO:0000313" key="2">
    <source>
        <dbReference type="EMBL" id="SFN60579.1"/>
    </source>
</evidence>
<dbReference type="STRING" id="53341.SAMN05421579_11139"/>